<dbReference type="AlphaFoldDB" id="A0A1H3U1G1"/>
<accession>A0A1H3U1G1</accession>
<keyword evidence="3" id="KW-1185">Reference proteome</keyword>
<reference evidence="2 3" key="1">
    <citation type="submission" date="2016-10" db="EMBL/GenBank/DDBJ databases">
        <authorList>
            <person name="de Groot N.N."/>
        </authorList>
    </citation>
    <scope>NUCLEOTIDE SEQUENCE [LARGE SCALE GENOMIC DNA]</scope>
    <source>
        <strain evidence="2 3">CGMCC 4.3491</strain>
    </source>
</reference>
<dbReference type="RefSeq" id="WP_092558370.1">
    <property type="nucleotide sequence ID" value="NZ_FNPZ01000010.1"/>
</dbReference>
<gene>
    <name evidence="2" type="ORF">SAMN05216554_0014</name>
</gene>
<proteinExistence type="predicted"/>
<feature type="transmembrane region" description="Helical" evidence="1">
    <location>
        <begin position="79"/>
        <end position="102"/>
    </location>
</feature>
<dbReference type="InterPro" id="IPR018729">
    <property type="entry name" value="DUF2269_transmembrane"/>
</dbReference>
<organism evidence="2 3">
    <name type="scientific">Herbiconiux ginsengi</name>
    <dbReference type="NCBI Taxonomy" id="381665"/>
    <lineage>
        <taxon>Bacteria</taxon>
        <taxon>Bacillati</taxon>
        <taxon>Actinomycetota</taxon>
        <taxon>Actinomycetes</taxon>
        <taxon>Micrococcales</taxon>
        <taxon>Microbacteriaceae</taxon>
        <taxon>Herbiconiux</taxon>
    </lineage>
</organism>
<evidence type="ECO:0000256" key="1">
    <source>
        <dbReference type="SAM" id="Phobius"/>
    </source>
</evidence>
<dbReference type="OrthoDB" id="5190563at2"/>
<dbReference type="EMBL" id="FNPZ01000010">
    <property type="protein sequence ID" value="SDZ56300.1"/>
    <property type="molecule type" value="Genomic_DNA"/>
</dbReference>
<feature type="transmembrane region" description="Helical" evidence="1">
    <location>
        <begin position="48"/>
        <end position="67"/>
    </location>
</feature>
<protein>
    <submittedName>
        <fullName evidence="2">Predicted integral membrane protein</fullName>
    </submittedName>
</protein>
<keyword evidence="1" id="KW-0472">Membrane</keyword>
<dbReference type="Pfam" id="PF10027">
    <property type="entry name" value="DUF2269"/>
    <property type="match status" value="1"/>
</dbReference>
<feature type="transmembrane region" description="Helical" evidence="1">
    <location>
        <begin position="114"/>
        <end position="137"/>
    </location>
</feature>
<feature type="transmembrane region" description="Helical" evidence="1">
    <location>
        <begin position="6"/>
        <end position="28"/>
    </location>
</feature>
<evidence type="ECO:0000313" key="2">
    <source>
        <dbReference type="EMBL" id="SDZ56300.1"/>
    </source>
</evidence>
<sequence length="139" mass="14823">METLFSILHVVSAVFIVGPIAIMPMAALRSLRTGDTQRAMGSAKSIRLLSYLSLIIVITGFGVMGMADPKYNLNITTPWVLASLILYAVALLATLIVTVPAFQHSGRQPYSSAYARAAASSGIATLCLIAVVILMVWKP</sequence>
<keyword evidence="1" id="KW-1133">Transmembrane helix</keyword>
<evidence type="ECO:0000313" key="3">
    <source>
        <dbReference type="Proteomes" id="UP000198891"/>
    </source>
</evidence>
<dbReference type="STRING" id="381665.SAMN05216554_0014"/>
<name>A0A1H3U1G1_9MICO</name>
<dbReference type="Proteomes" id="UP000198891">
    <property type="component" value="Unassembled WGS sequence"/>
</dbReference>
<keyword evidence="1" id="KW-0812">Transmembrane</keyword>